<dbReference type="PANTHER" id="PTHR42713">
    <property type="entry name" value="HISTIDINE KINASE-RELATED"/>
    <property type="match status" value="1"/>
</dbReference>
<feature type="modified residue" description="4-aspartylphosphate" evidence="8">
    <location>
        <position position="51"/>
    </location>
</feature>
<dbReference type="InterPro" id="IPR018060">
    <property type="entry name" value="HTH_AraC"/>
</dbReference>
<evidence type="ECO:0000256" key="5">
    <source>
        <dbReference type="ARBA" id="ARBA00023015"/>
    </source>
</evidence>
<dbReference type="Gene3D" id="3.40.50.2300">
    <property type="match status" value="1"/>
</dbReference>
<reference evidence="12" key="1">
    <citation type="journal article" date="2019" name="Int. J. Syst. Evol. Microbiol.">
        <title>The Global Catalogue of Microorganisms (GCM) 10K type strain sequencing project: providing services to taxonomists for standard genome sequencing and annotation.</title>
        <authorList>
            <consortium name="The Broad Institute Genomics Platform"/>
            <consortium name="The Broad Institute Genome Sequencing Center for Infectious Disease"/>
            <person name="Wu L."/>
            <person name="Ma J."/>
        </authorList>
    </citation>
    <scope>NUCLEOTIDE SEQUENCE [LARGE SCALE GENOMIC DNA]</scope>
    <source>
        <strain evidence="12">CGMCC 1.15474</strain>
    </source>
</reference>
<keyword evidence="3 8" id="KW-0597">Phosphoprotein</keyword>
<dbReference type="SMART" id="SM00448">
    <property type="entry name" value="REC"/>
    <property type="match status" value="1"/>
</dbReference>
<protein>
    <submittedName>
        <fullName evidence="11">Response regulator</fullName>
    </submittedName>
</protein>
<evidence type="ECO:0000259" key="9">
    <source>
        <dbReference type="PROSITE" id="PS01124"/>
    </source>
</evidence>
<evidence type="ECO:0000256" key="8">
    <source>
        <dbReference type="PROSITE-ProRule" id="PRU00169"/>
    </source>
</evidence>
<evidence type="ECO:0000256" key="4">
    <source>
        <dbReference type="ARBA" id="ARBA00023012"/>
    </source>
</evidence>
<keyword evidence="2" id="KW-0963">Cytoplasm</keyword>
<dbReference type="PRINTS" id="PR00032">
    <property type="entry name" value="HTHARAC"/>
</dbReference>
<dbReference type="PANTHER" id="PTHR42713:SF3">
    <property type="entry name" value="TRANSCRIPTIONAL REGULATORY PROTEIN HPTR"/>
    <property type="match status" value="1"/>
</dbReference>
<evidence type="ECO:0000256" key="1">
    <source>
        <dbReference type="ARBA" id="ARBA00004496"/>
    </source>
</evidence>
<organism evidence="11 12">
    <name type="scientific">Metabacillus endolithicus</name>
    <dbReference type="NCBI Taxonomy" id="1535204"/>
    <lineage>
        <taxon>Bacteria</taxon>
        <taxon>Bacillati</taxon>
        <taxon>Bacillota</taxon>
        <taxon>Bacilli</taxon>
        <taxon>Bacillales</taxon>
        <taxon>Bacillaceae</taxon>
        <taxon>Metabacillus</taxon>
    </lineage>
</organism>
<dbReference type="PROSITE" id="PS00041">
    <property type="entry name" value="HTH_ARAC_FAMILY_1"/>
    <property type="match status" value="1"/>
</dbReference>
<dbReference type="SUPFAM" id="SSF52172">
    <property type="entry name" value="CheY-like"/>
    <property type="match status" value="1"/>
</dbReference>
<evidence type="ECO:0000259" key="10">
    <source>
        <dbReference type="PROSITE" id="PS50110"/>
    </source>
</evidence>
<evidence type="ECO:0000256" key="3">
    <source>
        <dbReference type="ARBA" id="ARBA00022553"/>
    </source>
</evidence>
<dbReference type="SMART" id="SM00342">
    <property type="entry name" value="HTH_ARAC"/>
    <property type="match status" value="1"/>
</dbReference>
<dbReference type="PROSITE" id="PS50110">
    <property type="entry name" value="RESPONSE_REGULATORY"/>
    <property type="match status" value="1"/>
</dbReference>
<evidence type="ECO:0000256" key="7">
    <source>
        <dbReference type="ARBA" id="ARBA00023163"/>
    </source>
</evidence>
<proteinExistence type="predicted"/>
<comment type="caution">
    <text evidence="11">The sequence shown here is derived from an EMBL/GenBank/DDBJ whole genome shotgun (WGS) entry which is preliminary data.</text>
</comment>
<evidence type="ECO:0000313" key="12">
    <source>
        <dbReference type="Proteomes" id="UP001597318"/>
    </source>
</evidence>
<dbReference type="Pfam" id="PF00072">
    <property type="entry name" value="Response_reg"/>
    <property type="match status" value="1"/>
</dbReference>
<dbReference type="Pfam" id="PF12833">
    <property type="entry name" value="HTH_18"/>
    <property type="match status" value="1"/>
</dbReference>
<feature type="domain" description="Response regulatory" evidence="10">
    <location>
        <begin position="1"/>
        <end position="116"/>
    </location>
</feature>
<comment type="subcellular location">
    <subcellularLocation>
        <location evidence="1">Cytoplasm</location>
    </subcellularLocation>
</comment>
<sequence length="505" mass="59551">MIVDDEVLAIDHLKSLLNWQDFGFEIVGEAFSAKKAMELVRLSSPQVIFMDIRMPVVDGLSLSEKVLALNPNIKIVLLTSHRDFEYAKRAINIGISHFLLKHEMNKTSLAKELKKIYEELVGEEEIARSIKSQSIRDLLFFGNKTAINKFYPKEYKGKFLIFYLKVDVPYPIFDERFFINLDLQSKNLEDLNEYSEELEFIEVIPIDKEKAVLLCRTEKRYTDGDYRKIIYQTALKLQRDVMGDVSVSILISPLFNHLEHLPEIYKQCEEKSTALVLFDRGTIINSQDIILSEIDIQENCRKVARVLNENNDEFIPMIRDVFELVKVNFHPTLLKFVCKELISRLERLRNQYHLPSYLDMEVMNELHVYQVFTLEEISQWMSNEYRKITSTLYKANYSAKVELTLRYIHKNYQRDFTINEIGEALSISGDHLRHVFKNETGKTILDYLTWYRIEESKKLLQKEEYKIYEIAEMIGYKTSQYFSIVFKKMTGVTPKDYKESLSQRR</sequence>
<accession>A0ABW5BTK6</accession>
<keyword evidence="7" id="KW-0804">Transcription</keyword>
<keyword evidence="6" id="KW-0238">DNA-binding</keyword>
<dbReference type="Proteomes" id="UP001597318">
    <property type="component" value="Unassembled WGS sequence"/>
</dbReference>
<dbReference type="InterPro" id="IPR009057">
    <property type="entry name" value="Homeodomain-like_sf"/>
</dbReference>
<dbReference type="SUPFAM" id="SSF46689">
    <property type="entry name" value="Homeodomain-like"/>
    <property type="match status" value="2"/>
</dbReference>
<keyword evidence="4" id="KW-0902">Two-component regulatory system</keyword>
<feature type="domain" description="HTH araC/xylS-type" evidence="9">
    <location>
        <begin position="402"/>
        <end position="500"/>
    </location>
</feature>
<dbReference type="EMBL" id="JBHUIK010000001">
    <property type="protein sequence ID" value="MFD2212168.1"/>
    <property type="molecule type" value="Genomic_DNA"/>
</dbReference>
<evidence type="ECO:0000256" key="6">
    <source>
        <dbReference type="ARBA" id="ARBA00023125"/>
    </source>
</evidence>
<dbReference type="Gene3D" id="1.10.10.60">
    <property type="entry name" value="Homeodomain-like"/>
    <property type="match status" value="2"/>
</dbReference>
<dbReference type="PROSITE" id="PS01124">
    <property type="entry name" value="HTH_ARAC_FAMILY_2"/>
    <property type="match status" value="1"/>
</dbReference>
<dbReference type="InterPro" id="IPR020449">
    <property type="entry name" value="Tscrpt_reg_AraC-type_HTH"/>
</dbReference>
<dbReference type="CDD" id="cd17536">
    <property type="entry name" value="REC_YesN-like"/>
    <property type="match status" value="1"/>
</dbReference>
<dbReference type="RefSeq" id="WP_379049390.1">
    <property type="nucleotide sequence ID" value="NZ_JBHUIK010000001.1"/>
</dbReference>
<evidence type="ECO:0000256" key="2">
    <source>
        <dbReference type="ARBA" id="ARBA00022490"/>
    </source>
</evidence>
<dbReference type="InterPro" id="IPR051552">
    <property type="entry name" value="HptR"/>
</dbReference>
<name>A0ABW5BTK6_9BACI</name>
<gene>
    <name evidence="11" type="ORF">ACFSKK_00410</name>
</gene>
<dbReference type="InterPro" id="IPR011006">
    <property type="entry name" value="CheY-like_superfamily"/>
</dbReference>
<dbReference type="InterPro" id="IPR018062">
    <property type="entry name" value="HTH_AraC-typ_CS"/>
</dbReference>
<keyword evidence="5" id="KW-0805">Transcription regulation</keyword>
<keyword evidence="12" id="KW-1185">Reference proteome</keyword>
<evidence type="ECO:0000313" key="11">
    <source>
        <dbReference type="EMBL" id="MFD2212168.1"/>
    </source>
</evidence>
<dbReference type="InterPro" id="IPR001789">
    <property type="entry name" value="Sig_transdc_resp-reg_receiver"/>
</dbReference>